<feature type="domain" description="NAC" evidence="6">
    <location>
        <begin position="4"/>
        <end position="166"/>
    </location>
</feature>
<accession>A0A8K0MQK8</accession>
<dbReference type="EMBL" id="VOIH02000002">
    <property type="protein sequence ID" value="KAF3454912.1"/>
    <property type="molecule type" value="Genomic_DNA"/>
</dbReference>
<dbReference type="GO" id="GO:0006355">
    <property type="term" value="P:regulation of DNA-templated transcription"/>
    <property type="evidence" value="ECO:0007669"/>
    <property type="project" value="InterPro"/>
</dbReference>
<keyword evidence="2" id="KW-0805">Transcription regulation</keyword>
<evidence type="ECO:0000256" key="4">
    <source>
        <dbReference type="ARBA" id="ARBA00023163"/>
    </source>
</evidence>
<evidence type="ECO:0000256" key="3">
    <source>
        <dbReference type="ARBA" id="ARBA00023125"/>
    </source>
</evidence>
<comment type="subcellular location">
    <subcellularLocation>
        <location evidence="1">Nucleus</location>
    </subcellularLocation>
</comment>
<dbReference type="AlphaFoldDB" id="A0A8K0MQK8"/>
<sequence>MALLKKGFKFLPSDEQLVQLLYEKIVYGYDHSHEVPLMEYDLYGPQEPSNVWKIFGGDRFDEGSNEDLYFLTKLKKVCVTSSRINRSVGSGGTWSAAYSREFSTRSRISQDAPVITAKKTHLRYENEGSLDHGAWIMHEFCLGNINDRGRFCRYDDPYVICRLRKSKMGRNQKKLCMESVRDRDHQPNVITKKPRLLEHGRYEEGLVEYSRMGSTGTVQPQIDEVLEARNMSNNSSEFTSSIHGINGSSMSFSEDVDGINIVINDHVVVQEHSNPCTTTDKGVLTNYSTTSAETLMSFDVDVFQFDNLCARYDDQNYNVHSVKDHNDQPNVITKEPRLYERGYEEGVEYSRMDARNLSNNSSELTTSIQGIDVTIIQDDHAVVEAETLPMSFDDHAFKYDNLCAWEKCTNLDEGVSGIDADGILKYVLDDDDDVGINVENDHVVVEEHNNICATVDQGLLTNSSSAQTPMSFDANVFDDNLRFWIDQMFPEEADNAILEYKEEDHHVAVAGGNDLTPIIIDNHAAVPETNNVQQPSTGAFHEF</sequence>
<dbReference type="InterPro" id="IPR003441">
    <property type="entry name" value="NAC-dom"/>
</dbReference>
<keyword evidence="5" id="KW-0539">Nucleus</keyword>
<comment type="caution">
    <text evidence="7">The sequence shown here is derived from an EMBL/GenBank/DDBJ whole genome shotgun (WGS) entry which is preliminary data.</text>
</comment>
<dbReference type="InterPro" id="IPR036093">
    <property type="entry name" value="NAC_dom_sf"/>
</dbReference>
<dbReference type="OrthoDB" id="774757at2759"/>
<gene>
    <name evidence="7" type="ORF">FNV43_RR05360</name>
</gene>
<keyword evidence="3" id="KW-0238">DNA-binding</keyword>
<evidence type="ECO:0000256" key="5">
    <source>
        <dbReference type="ARBA" id="ARBA00023242"/>
    </source>
</evidence>
<dbReference type="SUPFAM" id="SSF101941">
    <property type="entry name" value="NAC domain"/>
    <property type="match status" value="1"/>
</dbReference>
<dbReference type="Gene3D" id="2.170.150.80">
    <property type="entry name" value="NAC domain"/>
    <property type="match status" value="1"/>
</dbReference>
<dbReference type="Pfam" id="PF02365">
    <property type="entry name" value="NAM"/>
    <property type="match status" value="1"/>
</dbReference>
<keyword evidence="4" id="KW-0804">Transcription</keyword>
<reference evidence="7" key="1">
    <citation type="submission" date="2020-03" db="EMBL/GenBank/DDBJ databases">
        <title>A high-quality chromosome-level genome assembly of a woody plant with both climbing and erect habits, Rhamnella rubrinervis.</title>
        <authorList>
            <person name="Lu Z."/>
            <person name="Yang Y."/>
            <person name="Zhu X."/>
            <person name="Sun Y."/>
        </authorList>
    </citation>
    <scope>NUCLEOTIDE SEQUENCE</scope>
    <source>
        <strain evidence="7">BYM</strain>
        <tissue evidence="7">Leaf</tissue>
    </source>
</reference>
<evidence type="ECO:0000313" key="8">
    <source>
        <dbReference type="Proteomes" id="UP000796880"/>
    </source>
</evidence>
<evidence type="ECO:0000259" key="6">
    <source>
        <dbReference type="PROSITE" id="PS51005"/>
    </source>
</evidence>
<dbReference type="PANTHER" id="PTHR31989">
    <property type="entry name" value="NAC DOMAIN-CONTAINING PROTEIN 82-RELATED"/>
    <property type="match status" value="1"/>
</dbReference>
<evidence type="ECO:0000256" key="2">
    <source>
        <dbReference type="ARBA" id="ARBA00023015"/>
    </source>
</evidence>
<evidence type="ECO:0000313" key="7">
    <source>
        <dbReference type="EMBL" id="KAF3454912.1"/>
    </source>
</evidence>
<dbReference type="Proteomes" id="UP000796880">
    <property type="component" value="Unassembled WGS sequence"/>
</dbReference>
<keyword evidence="8" id="KW-1185">Reference proteome</keyword>
<proteinExistence type="predicted"/>
<dbReference type="GO" id="GO:0005634">
    <property type="term" value="C:nucleus"/>
    <property type="evidence" value="ECO:0007669"/>
    <property type="project" value="UniProtKB-SubCell"/>
</dbReference>
<dbReference type="PROSITE" id="PS51005">
    <property type="entry name" value="NAC"/>
    <property type="match status" value="1"/>
</dbReference>
<dbReference type="GO" id="GO:0003677">
    <property type="term" value="F:DNA binding"/>
    <property type="evidence" value="ECO:0007669"/>
    <property type="project" value="UniProtKB-KW"/>
</dbReference>
<name>A0A8K0MQK8_9ROSA</name>
<protein>
    <recommendedName>
        <fullName evidence="6">NAC domain-containing protein</fullName>
    </recommendedName>
</protein>
<evidence type="ECO:0000256" key="1">
    <source>
        <dbReference type="ARBA" id="ARBA00004123"/>
    </source>
</evidence>
<organism evidence="7 8">
    <name type="scientific">Rhamnella rubrinervis</name>
    <dbReference type="NCBI Taxonomy" id="2594499"/>
    <lineage>
        <taxon>Eukaryota</taxon>
        <taxon>Viridiplantae</taxon>
        <taxon>Streptophyta</taxon>
        <taxon>Embryophyta</taxon>
        <taxon>Tracheophyta</taxon>
        <taxon>Spermatophyta</taxon>
        <taxon>Magnoliopsida</taxon>
        <taxon>eudicotyledons</taxon>
        <taxon>Gunneridae</taxon>
        <taxon>Pentapetalae</taxon>
        <taxon>rosids</taxon>
        <taxon>fabids</taxon>
        <taxon>Rosales</taxon>
        <taxon>Rhamnaceae</taxon>
        <taxon>rhamnoid group</taxon>
        <taxon>Rhamneae</taxon>
        <taxon>Rhamnella</taxon>
    </lineage>
</organism>